<evidence type="ECO:0000313" key="1">
    <source>
        <dbReference type="EMBL" id="EUA92557.1"/>
    </source>
</evidence>
<name>A0ABP3AN16_MYCUL</name>
<protein>
    <submittedName>
        <fullName evidence="1">Uncharacterized protein</fullName>
    </submittedName>
</protein>
<sequence length="41" mass="4751">MKFLRTCPSRLPDNLRWLSPWMRCIPSLTAKLICATLKSTT</sequence>
<evidence type="ECO:0000313" key="2">
    <source>
        <dbReference type="Proteomes" id="UP000020681"/>
    </source>
</evidence>
<organism evidence="1 2">
    <name type="scientific">Mycobacterium ulcerans str. Harvey</name>
    <dbReference type="NCBI Taxonomy" id="1299332"/>
    <lineage>
        <taxon>Bacteria</taxon>
        <taxon>Bacillati</taxon>
        <taxon>Actinomycetota</taxon>
        <taxon>Actinomycetes</taxon>
        <taxon>Mycobacteriales</taxon>
        <taxon>Mycobacteriaceae</taxon>
        <taxon>Mycobacterium</taxon>
        <taxon>Mycobacterium ulcerans group</taxon>
    </lineage>
</organism>
<reference evidence="1 2" key="1">
    <citation type="submission" date="2014-01" db="EMBL/GenBank/DDBJ databases">
        <authorList>
            <person name="Dobos K."/>
            <person name="Lenaerts A."/>
            <person name="Ordway D."/>
            <person name="DeGroote M.A."/>
            <person name="Parker T."/>
            <person name="Sizemore C."/>
            <person name="Tallon L.J."/>
            <person name="Sadzewicz L.K."/>
            <person name="Sengamalay N."/>
            <person name="Fraser C.M."/>
            <person name="Hine E."/>
            <person name="Shefchek K.A."/>
            <person name="Das S.P."/>
            <person name="Tettelin H."/>
        </authorList>
    </citation>
    <scope>NUCLEOTIDE SEQUENCE [LARGE SCALE GENOMIC DNA]</scope>
    <source>
        <strain evidence="1 2">Harvey</strain>
    </source>
</reference>
<keyword evidence="2" id="KW-1185">Reference proteome</keyword>
<gene>
    <name evidence="1" type="ORF">I551_0994</name>
</gene>
<dbReference type="EMBL" id="JAOL01000075">
    <property type="protein sequence ID" value="EUA92557.1"/>
    <property type="molecule type" value="Genomic_DNA"/>
</dbReference>
<comment type="caution">
    <text evidence="1">The sequence shown here is derived from an EMBL/GenBank/DDBJ whole genome shotgun (WGS) entry which is preliminary data.</text>
</comment>
<accession>A0ABP3AN16</accession>
<dbReference type="Proteomes" id="UP000020681">
    <property type="component" value="Unassembled WGS sequence"/>
</dbReference>
<proteinExistence type="predicted"/>